<evidence type="ECO:0000313" key="2">
    <source>
        <dbReference type="EMBL" id="MFC3674389.1"/>
    </source>
</evidence>
<dbReference type="RefSeq" id="WP_379721265.1">
    <property type="nucleotide sequence ID" value="NZ_JBHRYJ010000001.1"/>
</dbReference>
<gene>
    <name evidence="2" type="ORF">ACFOOQ_02470</name>
</gene>
<protein>
    <submittedName>
        <fullName evidence="2">Uncharacterized protein</fullName>
    </submittedName>
</protein>
<evidence type="ECO:0000256" key="1">
    <source>
        <dbReference type="SAM" id="MobiDB-lite"/>
    </source>
</evidence>
<accession>A0ABV7VB64</accession>
<feature type="region of interest" description="Disordered" evidence="1">
    <location>
        <begin position="25"/>
        <end position="48"/>
    </location>
</feature>
<reference evidence="3" key="1">
    <citation type="journal article" date="2019" name="Int. J. Syst. Evol. Microbiol.">
        <title>The Global Catalogue of Microorganisms (GCM) 10K type strain sequencing project: providing services to taxonomists for standard genome sequencing and annotation.</title>
        <authorList>
            <consortium name="The Broad Institute Genomics Platform"/>
            <consortium name="The Broad Institute Genome Sequencing Center for Infectious Disease"/>
            <person name="Wu L."/>
            <person name="Ma J."/>
        </authorList>
    </citation>
    <scope>NUCLEOTIDE SEQUENCE [LARGE SCALE GENOMIC DNA]</scope>
    <source>
        <strain evidence="3">KCTC 42182</strain>
    </source>
</reference>
<sequence>MLKFLLLSLIITGVWYGFRYVNRPRGGQPAPRPEARPDSQPQAPAQMRAEDMTACPVCGTYVAESTARSCGRGDCPYPAA</sequence>
<comment type="caution">
    <text evidence="2">The sequence shown here is derived from an EMBL/GenBank/DDBJ whole genome shotgun (WGS) entry which is preliminary data.</text>
</comment>
<evidence type="ECO:0000313" key="3">
    <source>
        <dbReference type="Proteomes" id="UP001595711"/>
    </source>
</evidence>
<proteinExistence type="predicted"/>
<organism evidence="2 3">
    <name type="scientific">Ferrovibrio xuzhouensis</name>
    <dbReference type="NCBI Taxonomy" id="1576914"/>
    <lineage>
        <taxon>Bacteria</taxon>
        <taxon>Pseudomonadati</taxon>
        <taxon>Pseudomonadota</taxon>
        <taxon>Alphaproteobacteria</taxon>
        <taxon>Rhodospirillales</taxon>
        <taxon>Rhodospirillaceae</taxon>
        <taxon>Ferrovibrio</taxon>
    </lineage>
</organism>
<dbReference type="EMBL" id="JBHRYJ010000001">
    <property type="protein sequence ID" value="MFC3674389.1"/>
    <property type="molecule type" value="Genomic_DNA"/>
</dbReference>
<name>A0ABV7VB64_9PROT</name>
<dbReference type="Proteomes" id="UP001595711">
    <property type="component" value="Unassembled WGS sequence"/>
</dbReference>
<keyword evidence="3" id="KW-1185">Reference proteome</keyword>